<keyword evidence="3" id="KW-0227">DNA damage</keyword>
<keyword evidence="5" id="KW-0347">Helicase</keyword>
<dbReference type="GO" id="GO:0006281">
    <property type="term" value="P:DNA repair"/>
    <property type="evidence" value="ECO:0007669"/>
    <property type="project" value="UniProtKB-KW"/>
</dbReference>
<proteinExistence type="predicted"/>
<evidence type="ECO:0000256" key="5">
    <source>
        <dbReference type="ARBA" id="ARBA00022806"/>
    </source>
</evidence>
<dbReference type="Gene3D" id="1.10.486.10">
    <property type="entry name" value="PCRA, domain 4"/>
    <property type="match status" value="1"/>
</dbReference>
<reference evidence="10 11" key="1">
    <citation type="submission" date="2017-02" db="EMBL/GenBank/DDBJ databases">
        <title>Complete genome sequences of Mycobacterium kansasii strains isolated from rhesus macaques.</title>
        <authorList>
            <person name="Panda A."/>
            <person name="Nagaraj S."/>
            <person name="Zhao X."/>
            <person name="Tettelin H."/>
            <person name="Detolla L.J."/>
        </authorList>
    </citation>
    <scope>NUCLEOTIDE SEQUENCE [LARGE SCALE GENOMIC DNA]</scope>
    <source>
        <strain evidence="10 11">11-3813</strain>
    </source>
</reference>
<evidence type="ECO:0000256" key="6">
    <source>
        <dbReference type="ARBA" id="ARBA00022839"/>
    </source>
</evidence>
<evidence type="ECO:0000256" key="4">
    <source>
        <dbReference type="ARBA" id="ARBA00022801"/>
    </source>
</evidence>
<evidence type="ECO:0000256" key="9">
    <source>
        <dbReference type="ARBA" id="ARBA00023204"/>
    </source>
</evidence>
<dbReference type="PANTHER" id="PTHR30591">
    <property type="entry name" value="RECBCD ENZYME SUBUNIT RECC"/>
    <property type="match status" value="1"/>
</dbReference>
<dbReference type="InterPro" id="IPR027417">
    <property type="entry name" value="P-loop_NTPase"/>
</dbReference>
<evidence type="ECO:0000256" key="3">
    <source>
        <dbReference type="ARBA" id="ARBA00022763"/>
    </source>
</evidence>
<dbReference type="EMBL" id="MVBM01000010">
    <property type="protein sequence ID" value="OOK65765.1"/>
    <property type="molecule type" value="Genomic_DNA"/>
</dbReference>
<evidence type="ECO:0000313" key="11">
    <source>
        <dbReference type="Proteomes" id="UP000189229"/>
    </source>
</evidence>
<evidence type="ECO:0000256" key="1">
    <source>
        <dbReference type="ARBA" id="ARBA00022722"/>
    </source>
</evidence>
<dbReference type="GO" id="GO:0004527">
    <property type="term" value="F:exonuclease activity"/>
    <property type="evidence" value="ECO:0007669"/>
    <property type="project" value="UniProtKB-KW"/>
</dbReference>
<dbReference type="GO" id="GO:0005524">
    <property type="term" value="F:ATP binding"/>
    <property type="evidence" value="ECO:0007669"/>
    <property type="project" value="UniProtKB-KW"/>
</dbReference>
<keyword evidence="7" id="KW-0067">ATP-binding</keyword>
<keyword evidence="2" id="KW-0547">Nucleotide-binding</keyword>
<protein>
    <submittedName>
        <fullName evidence="10">Exodeoxyribonuclease V, gamma subunit</fullName>
    </submittedName>
</protein>
<accession>A0A1V3WFR6</accession>
<organism evidence="10 11">
    <name type="scientific">Mycobacterium kansasii</name>
    <dbReference type="NCBI Taxonomy" id="1768"/>
    <lineage>
        <taxon>Bacteria</taxon>
        <taxon>Bacillati</taxon>
        <taxon>Actinomycetota</taxon>
        <taxon>Actinomycetes</taxon>
        <taxon>Mycobacteriales</taxon>
        <taxon>Mycobacteriaceae</taxon>
        <taxon>Mycobacterium</taxon>
    </lineage>
</organism>
<keyword evidence="6" id="KW-0269">Exonuclease</keyword>
<evidence type="ECO:0000256" key="7">
    <source>
        <dbReference type="ARBA" id="ARBA00022840"/>
    </source>
</evidence>
<keyword evidence="1" id="KW-0540">Nuclease</keyword>
<evidence type="ECO:0000313" key="10">
    <source>
        <dbReference type="EMBL" id="OOK65765.1"/>
    </source>
</evidence>
<dbReference type="SUPFAM" id="SSF52540">
    <property type="entry name" value="P-loop containing nucleoside triphosphate hydrolases"/>
    <property type="match status" value="1"/>
</dbReference>
<evidence type="ECO:0000256" key="2">
    <source>
        <dbReference type="ARBA" id="ARBA00022741"/>
    </source>
</evidence>
<gene>
    <name evidence="10" type="ORF">BZL30_8585</name>
</gene>
<evidence type="ECO:0000256" key="8">
    <source>
        <dbReference type="ARBA" id="ARBA00023125"/>
    </source>
</evidence>
<dbReference type="GO" id="GO:0003677">
    <property type="term" value="F:DNA binding"/>
    <property type="evidence" value="ECO:0007669"/>
    <property type="project" value="UniProtKB-KW"/>
</dbReference>
<dbReference type="GO" id="GO:0006310">
    <property type="term" value="P:DNA recombination"/>
    <property type="evidence" value="ECO:0007669"/>
    <property type="project" value="TreeGrafter"/>
</dbReference>
<keyword evidence="8" id="KW-0238">DNA-binding</keyword>
<dbReference type="PANTHER" id="PTHR30591:SF1">
    <property type="entry name" value="RECBCD ENZYME SUBUNIT RECC"/>
    <property type="match status" value="1"/>
</dbReference>
<sequence>MMCPDIETYAPLIVAGFGLGEVAGLGHPGHRLRVRLADRALTQTNPLLGVAAELLVIAGGRATASQVLNLAQAIPVRARFGFSDDDLDVITDWVRQSNIRWGFDRRHRRPYGLERFLHNTWRFGIDRILTGVAMSDDSRAWLDTALPSTTSAATGWTWRDAWPSTSRGYITWSNDSVAQCR</sequence>
<dbReference type="Proteomes" id="UP000189229">
    <property type="component" value="Unassembled WGS sequence"/>
</dbReference>
<name>A0A1V3WFR6_MYCKA</name>
<comment type="caution">
    <text evidence="10">The sequence shown here is derived from an EMBL/GenBank/DDBJ whole genome shotgun (WGS) entry which is preliminary data.</text>
</comment>
<dbReference type="AlphaFoldDB" id="A0A1V3WFR6"/>
<dbReference type="GO" id="GO:0004386">
    <property type="term" value="F:helicase activity"/>
    <property type="evidence" value="ECO:0007669"/>
    <property type="project" value="UniProtKB-KW"/>
</dbReference>
<keyword evidence="9" id="KW-0234">DNA repair</keyword>
<keyword evidence="4" id="KW-0378">Hydrolase</keyword>